<dbReference type="RefSeq" id="WP_091599799.1">
    <property type="nucleotide sequence ID" value="NZ_FNEE01000026.1"/>
</dbReference>
<sequence>MNTAFLLMAQFDGAAVIPVDKVCRDYFQHLTPQQFIRKTTEGEIDLPVVRIESSQKAAKGVYLLDLAAWIDKRREAAKKENDQLQGRR</sequence>
<dbReference type="EMBL" id="FNEE01000026">
    <property type="protein sequence ID" value="SDL08504.1"/>
    <property type="molecule type" value="Genomic_DNA"/>
</dbReference>
<dbReference type="GO" id="GO:0006355">
    <property type="term" value="P:regulation of DNA-templated transcription"/>
    <property type="evidence" value="ECO:0007669"/>
    <property type="project" value="InterPro"/>
</dbReference>
<dbReference type="AlphaFoldDB" id="A0A1G9H6W5"/>
<evidence type="ECO:0000313" key="2">
    <source>
        <dbReference type="Proteomes" id="UP000198894"/>
    </source>
</evidence>
<dbReference type="Proteomes" id="UP000198894">
    <property type="component" value="Unassembled WGS sequence"/>
</dbReference>
<evidence type="ECO:0000313" key="1">
    <source>
        <dbReference type="EMBL" id="SDL08504.1"/>
    </source>
</evidence>
<protein>
    <submittedName>
        <fullName evidence="1">Pyocin activator protein PrtN</fullName>
    </submittedName>
</protein>
<proteinExistence type="predicted"/>
<keyword evidence="2" id="KW-1185">Reference proteome</keyword>
<organism evidence="1 2">
    <name type="scientific">Mesorhizobium muleiense</name>
    <dbReference type="NCBI Taxonomy" id="1004279"/>
    <lineage>
        <taxon>Bacteria</taxon>
        <taxon>Pseudomonadati</taxon>
        <taxon>Pseudomonadota</taxon>
        <taxon>Alphaproteobacteria</taxon>
        <taxon>Hyphomicrobiales</taxon>
        <taxon>Phyllobacteriaceae</taxon>
        <taxon>Mesorhizobium</taxon>
    </lineage>
</organism>
<dbReference type="Pfam" id="PF11112">
    <property type="entry name" value="PyocinActivator"/>
    <property type="match status" value="1"/>
</dbReference>
<dbReference type="InterPro" id="IPR020518">
    <property type="entry name" value="Tscrpt_reg_PrtN"/>
</dbReference>
<gene>
    <name evidence="1" type="ORF">SAMN05428953_12683</name>
</gene>
<reference evidence="2" key="1">
    <citation type="submission" date="2016-10" db="EMBL/GenBank/DDBJ databases">
        <authorList>
            <person name="Varghese N."/>
            <person name="Submissions S."/>
        </authorList>
    </citation>
    <scope>NUCLEOTIDE SEQUENCE [LARGE SCALE GENOMIC DNA]</scope>
    <source>
        <strain evidence="2">CGMCC 1.11022</strain>
    </source>
</reference>
<accession>A0A1G9H6W5</accession>
<name>A0A1G9H6W5_9HYPH</name>